<protein>
    <submittedName>
        <fullName evidence="3">OmpA domain-containing protein</fullName>
    </submittedName>
</protein>
<feature type="transmembrane region" description="Helical" evidence="2">
    <location>
        <begin position="4275"/>
        <end position="4300"/>
    </location>
</feature>
<dbReference type="SUPFAM" id="SSF103647">
    <property type="entry name" value="TSP type-3 repeat"/>
    <property type="match status" value="2"/>
</dbReference>
<dbReference type="PANTHER" id="PTHR37467:SF1">
    <property type="entry name" value="EXPORTED CALCIUM-BINDING GLYCOPROTEIN"/>
    <property type="match status" value="1"/>
</dbReference>
<keyword evidence="2" id="KW-1133">Transmembrane helix</keyword>
<keyword evidence="2" id="KW-0472">Membrane</keyword>
<proteinExistence type="predicted"/>
<feature type="transmembrane region" description="Helical" evidence="2">
    <location>
        <begin position="51"/>
        <end position="69"/>
    </location>
</feature>
<evidence type="ECO:0000313" key="3">
    <source>
        <dbReference type="EMBL" id="AIF18035.1"/>
    </source>
</evidence>
<sequence length="4504" mass="487681">MRYQTGQQLATCQSIFSISQFVLGWCGGGKSRVQDSSSGPRMLFGVRLRTILGWKVAVILAFFMVYLIISAPLVQIVPPVEIPNRTMIINTDVTLTELADKQDTVVFYQGSSGRVFNLRGYIVITETGRLTISDEALLVGLENGPGDFSITVDGELVIERSAVRANVETNSTWAGISIGPVAKFSINGSSLAGAENLVRIKDQNGTMNHRIAMNMSAFKPQGNALSFESIHSTDSSLAEIEPLVLQNLWFEQGNQPALMLSNVNIDAHDLFFELVDESDTGAIYAEDSILNLSRFIFQNQSAAALVVQQSQLALNESRFSNLTGPALEAADSSVSISSLELSNISTSSESAITARGGQLTLNDARLTNISSLFDLDRVDGIISAVELENVGSWGRMKQSGVSTPFILRNLTHNDNFVHGTSLLNLNDSNVKMEGLNVSLGSNATIIETRGGELILQLSELSSNGTLLSASGDAEVYLNSSLIQSSAQHPVLTAADESRISLFGTALTGGSALVRDDGVISKQVRPAFQLSHLDSNSNSTAEVAIFDAWGVEVAGFSTALQQYPDSEIQLARFAGVYEPQWNQSGVLLDLWSIEADGQVDWVSSPVRYEPMFRVEWSALDENGKIWMPLQDSRIHHLDLGGDSDLDGWKDTHEDQQGAKAVMAADVRMNHDLQAVDMLSFGWTDSANLTLQPVVQSGEHQLWVRWKGVSANQISCVQVELAELNNRNAVSSAGCIVLPSTMRWIPGPLIQATREGAAVILSIESGSETEIILDEAWLVPVGEQPKSAWLADIDRDELLDGLENPILDEIHIVAPHTLGWGDISNPVLTDATAPWGWSIVQNQSDIFVAPPPSYRSEIWIHATPAASSGYRLELNASTIQDLLLEQASGWQPLRDRTGASIILAADTSLRLISNASGNRIQALWYRQPWDVNQTWDLTAGTHNIELNLTGMDSTSRLHLTTPSVERRSADAAEQELLAVDEVTGLVVAVGLNCNMSSYFKWGDPSTRGPELTLLCAAQQEPVTVAVEAGWLATLLTDAAGRLELLIQPIAEKQTAPTLRQELIQLNHSDSQNISLDWEGGRLLVQAGQNNWWIVTVNNSGVWESFRLGQQNGSTDPLSLFLDDLGSRPRGEMELCLANDLIFMLVGFGGWWTLASGNLAEAESFSPLNATKLIIQSGQVTSQLSRHSILRQWDVLVENSPVRIISPAKPQLVCTPGALIVHEDSGGDTVDRLWVKDLRTGATMLRSRPNYDLMQAGVGSTLIGHNLNGEWHQWDIWDSSGQLSIHGEGRLIGNSSRMGLAALVSPHQLFLPGVEPRLYAGEEGRPYARTLHYAIWWAEASLTVLDSRITQPEDMRSLRAIVIDHEIFLPALLAARTRSIGNLRIRIGAEQPINISITTTNVSTLPLLSDSDSDGLVDGTELYSPLTFQYGHLSDATGHLHCVQPRSQNSLAERWDADPQIRLDDQCHLAEGIQMLWRPEEGPGSSLSWPLYSNREGLHRLSLSSSSFVIPNSGVQPVMQGIESGQVPPTRISTPGQPLPQWVESAQTEWLPQLLDVRIIDGYGADLPIAEDAIWIEDLRLETTARGQWTVRARLGGWIDVQVESVSTVQLQISFEPDGFASPFNQDSFGPAGPRDLSEIEYIHLAPLNSFSWGPLGGTDPLSADTDEDGLNDSVDLVPLQVDVDEDGLSDGQEWILGTSSMNRDTDGDGLLDGVEVSLSLSVNSTTCLQSAQIWRDAIPSVRDTLGGVVACSADNLEGAASWLHRRLATELINLDPISHIDANSSSWTEPLQRDTDADGLPDGWIDGWEYRGKMADGNAALPDDASGAANLIALTTLGAYDESRWLAGPRRDGLLSLLEGEDWNLDGDSSSAGLNLQATWGMLAHWYLPRWPQIPELDPRLADSDGDRLPDGWELLTSAWFTDNGFPSTHQDPTRADGDVDYDVLNGEFVNLDSTANYDNTTLWLNASTDLIWGMRLTAASEVPGNCSSDKILFNSFQFHAIGLPEGTQVALSDPRIYLDDQLDGNWDQLTLQADLWGDVVGGLVRFGRPLEVAPGVWESSLTIPQNACKLEKMLLLFRFPQVVNSSYTPIDLITLKNTSHPQGLASRSSDTGSNWTFSEVDWAAVVTMTLVGRSAGDGLSALAEYWIGTLPTNVDSDAASGPGKSDLLNDRIEVVPAIDPQGGIVAISSIPVRWVTTGHRARLSWNKFTSTASSSLIGIDPEVGMGRGSQGTHIWFTFDISGNILHQQMQSTACSDPSAMVPFARLDDGSWMALDVPLTGTEGETKELCLFHRSVHANDDTSWNNALARAYRFILTESELPTGVFAGTWTIDNLPRHQFGFVGAPFQRDGDGDGLMDGLEGIAAWSDSSTSDGDFTRWANLSGVGDQMLSESAWDSDHDGDGTPDIWDIDADDDGLMDGLEPGWMVDLDGDGLPGSVDPDSDSDGVLDGDESQPFRDSDGDGTSLLVHVTGGGTATVKLGVDALDFDSDDDGLPDGMLDGIHWSVMEAGLVDASASNWIFTAGGTAAYSSFSKPGSATKWFPTSPYWNLSGKSPLRLVGGPVLPPLGGGLSGAANGWGAWVHSPLFDESVDVMQPWEGENRDSEPGFQSGGVDTDPTRRDTDLDGLLDGVALFVGWDLDLSSTVAPSWSWSHRAASRPLDLVGIGPGAILEPDLPHAPLLGAWGRAGELVGPTAPQAWIPPTPWQQSNSVDSHSFGSRCTDPSYQNWSRTADPAGRAAWQSSLFRDSNSTLLPQDHVTACWDLIQNEMNGSWNWSGWSDALNPDSDADGLPDAEERRLIRIQPTIPAWSEWWQDISAPIHASRAYYFSASDPRLSDTDGDGLNDGLEFNAGYATDDPDTDHDGLADDVEDADGDGRWSPFETSPRDIDSDRDGLPDAARTLWDATRIDLNETYRKLLLNRSYLDGSMFAIDPGEANQDGTARSGDPTVADSDHDGLLDGTEWLIWQVCEPDCALSLTDLLWSMDADSDGLHDSAEVPPWARPMFGRDVHSNLTADDAWWVALSLDPTKNDTDADGLSDGWEPYGLSDSNGNGTINGRDPHSSGGSSTDAELSSPLAWRTAVDGIWNVRDLSVDSTSVTFTRPITPFGSANSVHVATESTVLSLPVLTRAVELAPFELVEDGANHYFGGIEAEILGVDGQLRTVRAQVNESSLVVLALYLPRSSSEWTRLKFTGSEVDSLLPQITSELTLLDALLDTRAVVLEDLDMDGANNSVELTWNLDDQDRDSDDDGIRDGLEITLCRALRHSADIPAALLLDGLSYDVDGDGLLCGNDVDSDGDGLRDGVEIGLSHPVGPVVGLPGGDLPGTNVNATLDATSNLLKYRPDADPATRTDPLDPDTDGDGVPDGWLDLNHDLVADAEELDRPHQRLTQVVARTGIVSLWTTDGQVDWLDIANGAGRRMLRGAEDADADGSIGDLELDPLDVDADDDGLPDGPSTRFRRNLHLSWLEESVTASTLAAILADPSASVELHRRCAGEGWNATSWSAENEIAAGTPLWRTDRDNDSVLNHFDNDTDNDGLVDGLECGVTDALLRSLGWWQNGNATQISFATDSGMVLVGHATDVSKLSFYPDPEPASVSDPWDYDSDDDGLSDGREDANRDGVQNRSETDPMHPDSDRDGLMDGTESGMISSRIWVWATDTALHVPRWAGGADPIYTFISDADAGLFSTNPLSNDTDGDGLLDSEEDINRNGAYDPWNISAINSSAGLAGLDSLAANGANQQLSIEGDWYCEWWLNFEERQWLYPQGTTPAMNAPWTYQSGCELDADNPDTDLDGALDGIELEGWRVDIHTVRFTDSGSIDAAALGPLWATRWTDSSPWVNDSDADGVNDGDELRWRADPRREDTDGDHLDDGWEAANNGSLTVRDGQPPRIDADKSSLSFDISIHRDGRQIYLVRAFSARLRISDPAGVASSNIWMAPDGSSNTHSKLNVHQSVTDAVGLSPYISGAIAASIRDSVHRSRDSQIQIERGLVTNLIWDGRLTSRVEIDVESGADAAGSIVRGVGDYVAGAVGIDVDEASRSDLLDQFGGWNLYITASDSNGNLGRGSIEFESLAETIVDAVTVVWESLVELFDRFRAWAADVLEAALEWIKEKAMWLVDEIIKPLIEMYLSAAALLYPWIEYVVVIIEIFAYGDVMAFWNHPFTQAAFGSVLSLLREWNLLTFTESPDGIIGWIGSSLTSFTDTLISQLPDSLDEFAKMAIGILPLAANLLEGISTAIFELMGPEVPTSAIALMLMMMFVAIRAGMALPKALPLPTALLTAILFGIITLLVASVLETIVGSLIEKVDEVYPAGGIGGRAEKGYTLDNLGASLALVIGPGSFGLALGWLIGSGPAAFNAELLGTLIALFAFGTFGMTWIRNTIENHEVEPNSGPETEGIMAFLDWILKLTGERLILTFHVAHLLQHGGKSADKALLTLALTVWVISIYAAVVGDSLLVYAITALAVFVTGIYVGQYITNEDKAPYDHWITGALIIFTLMAAYFAGAHI</sequence>
<feature type="compositionally biased region" description="Basic and acidic residues" evidence="1">
    <location>
        <begin position="2882"/>
        <end position="2891"/>
    </location>
</feature>
<feature type="transmembrane region" description="Helical" evidence="2">
    <location>
        <begin position="4325"/>
        <end position="4345"/>
    </location>
</feature>
<name>A0A075HRE8_9EURY</name>
<feature type="compositionally biased region" description="Basic and acidic residues" evidence="1">
    <location>
        <begin position="3340"/>
        <end position="3352"/>
    </location>
</feature>
<dbReference type="InterPro" id="IPR053180">
    <property type="entry name" value="Ca-binding_acidic-repeat"/>
</dbReference>
<feature type="compositionally biased region" description="Acidic residues" evidence="1">
    <location>
        <begin position="2438"/>
        <end position="2450"/>
    </location>
</feature>
<accession>A0A075HRE8</accession>
<feature type="region of interest" description="Disordered" evidence="1">
    <location>
        <begin position="2595"/>
        <end position="2619"/>
    </location>
</feature>
<feature type="transmembrane region" description="Helical" evidence="2">
    <location>
        <begin position="4357"/>
        <end position="4375"/>
    </location>
</feature>
<dbReference type="GO" id="GO:0005509">
    <property type="term" value="F:calcium ion binding"/>
    <property type="evidence" value="ECO:0007669"/>
    <property type="project" value="InterPro"/>
</dbReference>
<keyword evidence="2" id="KW-0812">Transmembrane</keyword>
<feature type="region of interest" description="Disordered" evidence="1">
    <location>
        <begin position="3032"/>
        <end position="3069"/>
    </location>
</feature>
<feature type="transmembrane region" description="Helical" evidence="2">
    <location>
        <begin position="4452"/>
        <end position="4469"/>
    </location>
</feature>
<feature type="region of interest" description="Disordered" evidence="1">
    <location>
        <begin position="2427"/>
        <end position="2461"/>
    </location>
</feature>
<feature type="region of interest" description="Disordered" evidence="1">
    <location>
        <begin position="3339"/>
        <end position="3363"/>
    </location>
</feature>
<feature type="compositionally biased region" description="Basic and acidic residues" evidence="1">
    <location>
        <begin position="3624"/>
        <end position="3638"/>
    </location>
</feature>
<feature type="compositionally biased region" description="Acidic residues" evidence="1">
    <location>
        <begin position="3599"/>
        <end position="3608"/>
    </location>
</feature>
<feature type="transmembrane region" description="Helical" evidence="2">
    <location>
        <begin position="4429"/>
        <end position="4446"/>
    </location>
</feature>
<feature type="region of interest" description="Disordered" evidence="1">
    <location>
        <begin position="2848"/>
        <end position="2891"/>
    </location>
</feature>
<dbReference type="InterPro" id="IPR018247">
    <property type="entry name" value="EF_Hand_1_Ca_BS"/>
</dbReference>
<organism evidence="3">
    <name type="scientific">uncultured marine group II/III euryarchaeote KM3_80_G12</name>
    <dbReference type="NCBI Taxonomy" id="1456515"/>
    <lineage>
        <taxon>Archaea</taxon>
        <taxon>Methanobacteriati</taxon>
        <taxon>Methanobacteriota</taxon>
        <taxon>environmental samples</taxon>
    </lineage>
</organism>
<evidence type="ECO:0000256" key="1">
    <source>
        <dbReference type="SAM" id="MobiDB-lite"/>
    </source>
</evidence>
<dbReference type="PROSITE" id="PS00018">
    <property type="entry name" value="EF_HAND_1"/>
    <property type="match status" value="2"/>
</dbReference>
<feature type="region of interest" description="Disordered" evidence="1">
    <location>
        <begin position="3585"/>
        <end position="3641"/>
    </location>
</feature>
<feature type="region of interest" description="Disordered" evidence="1">
    <location>
        <begin position="3838"/>
        <end position="3888"/>
    </location>
</feature>
<dbReference type="EMBL" id="KF901099">
    <property type="protein sequence ID" value="AIF18035.1"/>
    <property type="molecule type" value="Genomic_DNA"/>
</dbReference>
<reference evidence="3" key="1">
    <citation type="journal article" date="2014" name="Genome Biol. Evol.">
        <title>Pangenome evidence for extensive interdomain horizontal transfer affecting lineage core and shell genes in uncultured planktonic thaumarchaeota and euryarchaeota.</title>
        <authorList>
            <person name="Deschamps P."/>
            <person name="Zivanovic Y."/>
            <person name="Moreira D."/>
            <person name="Rodriguez-Valera F."/>
            <person name="Lopez-Garcia P."/>
        </authorList>
    </citation>
    <scope>NUCLEOTIDE SEQUENCE</scope>
</reference>
<feature type="transmembrane region" description="Helical" evidence="2">
    <location>
        <begin position="4243"/>
        <end position="4263"/>
    </location>
</feature>
<feature type="transmembrane region" description="Helical" evidence="2">
    <location>
        <begin position="4481"/>
        <end position="4501"/>
    </location>
</feature>
<dbReference type="PANTHER" id="PTHR37467">
    <property type="entry name" value="EXPORTED CALCIUM-BINDING GLYCOPROTEIN-RELATED"/>
    <property type="match status" value="1"/>
</dbReference>
<feature type="compositionally biased region" description="Acidic residues" evidence="1">
    <location>
        <begin position="2854"/>
        <end position="2871"/>
    </location>
</feature>
<feature type="compositionally biased region" description="Basic and acidic residues" evidence="1">
    <location>
        <begin position="3849"/>
        <end position="3869"/>
    </location>
</feature>
<dbReference type="InterPro" id="IPR028974">
    <property type="entry name" value="TSP_type-3_rpt"/>
</dbReference>
<evidence type="ECO:0000256" key="2">
    <source>
        <dbReference type="SAM" id="Phobius"/>
    </source>
</evidence>